<dbReference type="AlphaFoldDB" id="A0A8B9Q8K9"/>
<evidence type="ECO:0008006" key="3">
    <source>
        <dbReference type="Google" id="ProtNLM"/>
    </source>
</evidence>
<sequence>MLWSSCRQLFWDKAVQAVVRQFSSFYMGWLLLWVQTGHRGQTCCVQPLLFLNVTSHQMHSVSKNVKTLQELFSPSKSIPWHACLHDCLDTQAKSVGLVT</sequence>
<organism evidence="1 2">
    <name type="scientific">Apteryx owenii</name>
    <name type="common">Little spotted kiwi</name>
    <dbReference type="NCBI Taxonomy" id="8824"/>
    <lineage>
        <taxon>Eukaryota</taxon>
        <taxon>Metazoa</taxon>
        <taxon>Chordata</taxon>
        <taxon>Craniata</taxon>
        <taxon>Vertebrata</taxon>
        <taxon>Euteleostomi</taxon>
        <taxon>Archelosauria</taxon>
        <taxon>Archosauria</taxon>
        <taxon>Dinosauria</taxon>
        <taxon>Saurischia</taxon>
        <taxon>Theropoda</taxon>
        <taxon>Coelurosauria</taxon>
        <taxon>Aves</taxon>
        <taxon>Palaeognathae</taxon>
        <taxon>Apterygiformes</taxon>
        <taxon>Apterygidae</taxon>
        <taxon>Apteryx</taxon>
    </lineage>
</organism>
<reference evidence="1" key="2">
    <citation type="submission" date="2025-09" db="UniProtKB">
        <authorList>
            <consortium name="Ensembl"/>
        </authorList>
    </citation>
    <scope>IDENTIFICATION</scope>
</reference>
<evidence type="ECO:0000313" key="2">
    <source>
        <dbReference type="Proteomes" id="UP000694424"/>
    </source>
</evidence>
<protein>
    <recommendedName>
        <fullName evidence="3">Secreted protein</fullName>
    </recommendedName>
</protein>
<dbReference type="Ensembl" id="ENSAOWT00000025051.1">
    <property type="protein sequence ID" value="ENSAOWP00000022113.1"/>
    <property type="gene ID" value="ENSAOWG00000014952.1"/>
</dbReference>
<dbReference type="Proteomes" id="UP000694424">
    <property type="component" value="Unplaced"/>
</dbReference>
<reference evidence="1" key="1">
    <citation type="submission" date="2025-08" db="UniProtKB">
        <authorList>
            <consortium name="Ensembl"/>
        </authorList>
    </citation>
    <scope>IDENTIFICATION</scope>
</reference>
<accession>A0A8B9Q8K9</accession>
<evidence type="ECO:0000313" key="1">
    <source>
        <dbReference type="Ensembl" id="ENSAOWP00000022113.1"/>
    </source>
</evidence>
<name>A0A8B9Q8K9_APTOW</name>
<proteinExistence type="predicted"/>
<keyword evidence="2" id="KW-1185">Reference proteome</keyword>